<dbReference type="InterPro" id="IPR007630">
    <property type="entry name" value="RNA_pol_sigma70_r4"/>
</dbReference>
<dbReference type="PANTHER" id="PTHR30603:SF67">
    <property type="entry name" value="RNA POLYMERASE SIGMA FACTOR RPOS"/>
    <property type="match status" value="1"/>
</dbReference>
<feature type="compositionally biased region" description="Basic and acidic residues" evidence="5">
    <location>
        <begin position="1"/>
        <end position="22"/>
    </location>
</feature>
<dbReference type="InterPro" id="IPR050239">
    <property type="entry name" value="Sigma-70_RNA_pol_init_factors"/>
</dbReference>
<keyword evidence="3" id="KW-0238">DNA-binding</keyword>
<evidence type="ECO:0000256" key="4">
    <source>
        <dbReference type="ARBA" id="ARBA00023163"/>
    </source>
</evidence>
<dbReference type="Pfam" id="PF04545">
    <property type="entry name" value="Sigma70_r4"/>
    <property type="match status" value="1"/>
</dbReference>
<dbReference type="EMBL" id="LIBB01000116">
    <property type="protein sequence ID" value="KRO71939.1"/>
    <property type="molecule type" value="Genomic_DNA"/>
</dbReference>
<dbReference type="PROSITE" id="PS00715">
    <property type="entry name" value="SIGMA70_1"/>
    <property type="match status" value="1"/>
</dbReference>
<name>A0A0R2SH48_9GAMM</name>
<evidence type="ECO:0000256" key="2">
    <source>
        <dbReference type="ARBA" id="ARBA00023082"/>
    </source>
</evidence>
<evidence type="ECO:0000259" key="6">
    <source>
        <dbReference type="PROSITE" id="PS00715"/>
    </source>
</evidence>
<protein>
    <recommendedName>
        <fullName evidence="6">RNA polymerase sigma-70 domain-containing protein</fullName>
    </recommendedName>
</protein>
<dbReference type="Gene3D" id="1.10.10.10">
    <property type="entry name" value="Winged helix-like DNA-binding domain superfamily/Winged helix DNA-binding domain"/>
    <property type="match status" value="2"/>
</dbReference>
<dbReference type="InterPro" id="IPR009042">
    <property type="entry name" value="RNA_pol_sigma70_r1_2"/>
</dbReference>
<sequence>MELSVDYRNDGNGKECGDEKTKGIPAQATSSVSSQRATLASDSLTTYLNDIRKPELLTAEEECHCARQALLGDETGRRKLIESNLRLVVNIAKRYMHRGMALADLVEEGNLGLIHSVGKFDPELGYRFSTYSTWWIRQTIERGLMNQARTVRLPVHVVKEMRAMMRIDRENFTEAGLPITSAELAQKTQKTRADIERLKLLNEPTFSADAPLAEGSADFFVDSLRGSREREPDRVLQLDARNEALVRWLQCLTPRQYEIIVRRFGLDGHDEETLDKIGEDVGVTRERVRQIQIESLRLLREIILAEGLLAEHLD</sequence>
<dbReference type="FunFam" id="1.10.601.10:FF:000001">
    <property type="entry name" value="RNA polymerase sigma factor SigA"/>
    <property type="match status" value="1"/>
</dbReference>
<proteinExistence type="predicted"/>
<evidence type="ECO:0000256" key="1">
    <source>
        <dbReference type="ARBA" id="ARBA00023015"/>
    </source>
</evidence>
<gene>
    <name evidence="7" type="ORF">ABR69_11320</name>
</gene>
<dbReference type="NCBIfam" id="TIGR02937">
    <property type="entry name" value="sigma70-ECF"/>
    <property type="match status" value="1"/>
</dbReference>
<evidence type="ECO:0000313" key="7">
    <source>
        <dbReference type="EMBL" id="KRO71939.1"/>
    </source>
</evidence>
<dbReference type="InterPro" id="IPR013325">
    <property type="entry name" value="RNA_pol_sigma_r2"/>
</dbReference>
<dbReference type="Gene3D" id="1.10.601.10">
    <property type="entry name" value="RNA Polymerase Primary Sigma Factor"/>
    <property type="match status" value="1"/>
</dbReference>
<dbReference type="Proteomes" id="UP000051934">
    <property type="component" value="Unassembled WGS sequence"/>
</dbReference>
<keyword evidence="4" id="KW-0804">Transcription</keyword>
<organism evidence="7 8">
    <name type="scientific">OM182 bacterium BACL3 MAG-120507-bin80</name>
    <dbReference type="NCBI Taxonomy" id="1655577"/>
    <lineage>
        <taxon>Bacteria</taxon>
        <taxon>Pseudomonadati</taxon>
        <taxon>Pseudomonadota</taxon>
        <taxon>Gammaproteobacteria</taxon>
        <taxon>OMG group</taxon>
        <taxon>OM182 clade</taxon>
    </lineage>
</organism>
<dbReference type="GO" id="GO:0003677">
    <property type="term" value="F:DNA binding"/>
    <property type="evidence" value="ECO:0007669"/>
    <property type="project" value="UniProtKB-KW"/>
</dbReference>
<dbReference type="InterPro" id="IPR036388">
    <property type="entry name" value="WH-like_DNA-bd_sf"/>
</dbReference>
<dbReference type="InterPro" id="IPR013324">
    <property type="entry name" value="RNA_pol_sigma_r3/r4-like"/>
</dbReference>
<dbReference type="InterPro" id="IPR007627">
    <property type="entry name" value="RNA_pol_sigma70_r2"/>
</dbReference>
<dbReference type="Pfam" id="PF00140">
    <property type="entry name" value="Sigma70_r1_2"/>
    <property type="match status" value="1"/>
</dbReference>
<dbReference type="InterPro" id="IPR014284">
    <property type="entry name" value="RNA_pol_sigma-70_dom"/>
</dbReference>
<comment type="caution">
    <text evidence="7">The sequence shown here is derived from an EMBL/GenBank/DDBJ whole genome shotgun (WGS) entry which is preliminary data.</text>
</comment>
<evidence type="ECO:0000313" key="8">
    <source>
        <dbReference type="Proteomes" id="UP000051934"/>
    </source>
</evidence>
<dbReference type="PANTHER" id="PTHR30603">
    <property type="entry name" value="RNA POLYMERASE SIGMA FACTOR RPO"/>
    <property type="match status" value="1"/>
</dbReference>
<dbReference type="GO" id="GO:0016987">
    <property type="term" value="F:sigma factor activity"/>
    <property type="evidence" value="ECO:0007669"/>
    <property type="project" value="UniProtKB-KW"/>
</dbReference>
<feature type="region of interest" description="Disordered" evidence="5">
    <location>
        <begin position="1"/>
        <end position="30"/>
    </location>
</feature>
<accession>A0A0R2SH48</accession>
<dbReference type="SUPFAM" id="SSF88659">
    <property type="entry name" value="Sigma3 and sigma4 domains of RNA polymerase sigma factors"/>
    <property type="match status" value="1"/>
</dbReference>
<dbReference type="SUPFAM" id="SSF88946">
    <property type="entry name" value="Sigma2 domain of RNA polymerase sigma factors"/>
    <property type="match status" value="1"/>
</dbReference>
<reference evidence="7 8" key="1">
    <citation type="submission" date="2015-10" db="EMBL/GenBank/DDBJ databases">
        <title>Metagenome-Assembled Genomes uncover a global brackish microbiome.</title>
        <authorList>
            <person name="Hugerth L.W."/>
            <person name="Larsson J."/>
            <person name="Alneberg J."/>
            <person name="Lindh M.V."/>
            <person name="Legrand C."/>
            <person name="Pinhassi J."/>
            <person name="Andersson A.F."/>
        </authorList>
    </citation>
    <scope>NUCLEOTIDE SEQUENCE [LARGE SCALE GENOMIC DNA]</scope>
    <source>
        <strain evidence="7">BACL4 MAG-120507-bin80</strain>
    </source>
</reference>
<dbReference type="InterPro" id="IPR000943">
    <property type="entry name" value="RNA_pol_sigma70"/>
</dbReference>
<evidence type="ECO:0000256" key="3">
    <source>
        <dbReference type="ARBA" id="ARBA00023125"/>
    </source>
</evidence>
<dbReference type="PRINTS" id="PR00046">
    <property type="entry name" value="SIGMA70FCT"/>
</dbReference>
<feature type="domain" description="RNA polymerase sigma-70" evidence="6">
    <location>
        <begin position="104"/>
        <end position="117"/>
    </location>
</feature>
<keyword evidence="1" id="KW-0805">Transcription regulation</keyword>
<dbReference type="Pfam" id="PF04542">
    <property type="entry name" value="Sigma70_r2"/>
    <property type="match status" value="1"/>
</dbReference>
<evidence type="ECO:0000256" key="5">
    <source>
        <dbReference type="SAM" id="MobiDB-lite"/>
    </source>
</evidence>
<dbReference type="AlphaFoldDB" id="A0A0R2SH48"/>
<keyword evidence="2" id="KW-0731">Sigma factor</keyword>
<dbReference type="GO" id="GO:0006352">
    <property type="term" value="P:DNA-templated transcription initiation"/>
    <property type="evidence" value="ECO:0007669"/>
    <property type="project" value="InterPro"/>
</dbReference>